<comment type="similarity">
    <text evidence="2">Belongs to the GSP M family.</text>
</comment>
<dbReference type="Proteomes" id="UP000054618">
    <property type="component" value="Unassembled WGS sequence"/>
</dbReference>
<keyword evidence="5" id="KW-0997">Cell inner membrane</keyword>
<keyword evidence="7" id="KW-0653">Protein transport</keyword>
<sequence>MMNFWQNLSERDRLTLSIGLMFTIAYLFYLLIYSPLNTAVVSKTNQLQDKQKTLVWMKQINQRPLNRKEPEMINNGRLLSIISTQLSNTPFKTFAYQLQQTGPGDIQISYEKVPYTQFLQWLWQLNTDYAVILKQLSMDKTETAGVVKLTITLSAK</sequence>
<feature type="transmembrane region" description="Helical" evidence="10">
    <location>
        <begin position="14"/>
        <end position="33"/>
    </location>
</feature>
<evidence type="ECO:0000256" key="7">
    <source>
        <dbReference type="ARBA" id="ARBA00022927"/>
    </source>
</evidence>
<dbReference type="STRING" id="45073.Lqui_2823"/>
<reference evidence="11 12" key="1">
    <citation type="submission" date="2015-11" db="EMBL/GenBank/DDBJ databases">
        <title>Genomic analysis of 38 Legionella species identifies large and diverse effector repertoires.</title>
        <authorList>
            <person name="Burstein D."/>
            <person name="Amaro F."/>
            <person name="Zusman T."/>
            <person name="Lifshitz Z."/>
            <person name="Cohen O."/>
            <person name="Gilbert J.A."/>
            <person name="Pupko T."/>
            <person name="Shuman H.A."/>
            <person name="Segal G."/>
        </authorList>
    </citation>
    <scope>NUCLEOTIDE SEQUENCE [LARGE SCALE GENOMIC DNA]</scope>
    <source>
        <strain evidence="11 12">CDC#1442-AUS-E</strain>
    </source>
</reference>
<keyword evidence="4" id="KW-1003">Cell membrane</keyword>
<organism evidence="11 12">
    <name type="scientific">Legionella quinlivanii</name>
    <dbReference type="NCBI Taxonomy" id="45073"/>
    <lineage>
        <taxon>Bacteria</taxon>
        <taxon>Pseudomonadati</taxon>
        <taxon>Pseudomonadota</taxon>
        <taxon>Gammaproteobacteria</taxon>
        <taxon>Legionellales</taxon>
        <taxon>Legionellaceae</taxon>
        <taxon>Legionella</taxon>
    </lineage>
</organism>
<keyword evidence="8 10" id="KW-1133">Transmembrane helix</keyword>
<evidence type="ECO:0000313" key="12">
    <source>
        <dbReference type="Proteomes" id="UP000054618"/>
    </source>
</evidence>
<keyword evidence="3" id="KW-0813">Transport</keyword>
<evidence type="ECO:0000256" key="10">
    <source>
        <dbReference type="SAM" id="Phobius"/>
    </source>
</evidence>
<keyword evidence="6 10" id="KW-0812">Transmembrane</keyword>
<evidence type="ECO:0000256" key="1">
    <source>
        <dbReference type="ARBA" id="ARBA00004377"/>
    </source>
</evidence>
<evidence type="ECO:0000256" key="5">
    <source>
        <dbReference type="ARBA" id="ARBA00022519"/>
    </source>
</evidence>
<proteinExistence type="inferred from homology"/>
<evidence type="ECO:0000256" key="2">
    <source>
        <dbReference type="ARBA" id="ARBA00010637"/>
    </source>
</evidence>
<dbReference type="Gene3D" id="3.30.1360.100">
    <property type="entry name" value="General secretion pathway protein M, EpsM"/>
    <property type="match status" value="1"/>
</dbReference>
<dbReference type="InterPro" id="IPR007690">
    <property type="entry name" value="T2SS_GspM"/>
</dbReference>
<evidence type="ECO:0000256" key="9">
    <source>
        <dbReference type="ARBA" id="ARBA00023136"/>
    </source>
</evidence>
<evidence type="ECO:0000256" key="4">
    <source>
        <dbReference type="ARBA" id="ARBA00022475"/>
    </source>
</evidence>
<dbReference type="InterPro" id="IPR023229">
    <property type="entry name" value="T2SS_M_periplasmic_sf"/>
</dbReference>
<comment type="subcellular location">
    <subcellularLocation>
        <location evidence="1">Cell inner membrane</location>
        <topology evidence="1">Single-pass membrane protein</topology>
    </subcellularLocation>
</comment>
<evidence type="ECO:0000256" key="6">
    <source>
        <dbReference type="ARBA" id="ARBA00022692"/>
    </source>
</evidence>
<dbReference type="RefSeq" id="WP_058508880.1">
    <property type="nucleotide sequence ID" value="NZ_CAAAIK010000014.1"/>
</dbReference>
<dbReference type="GO" id="GO:0015628">
    <property type="term" value="P:protein secretion by the type II secretion system"/>
    <property type="evidence" value="ECO:0007669"/>
    <property type="project" value="InterPro"/>
</dbReference>
<dbReference type="PATRIC" id="fig|45073.5.peg.2999"/>
<name>A0A0W0XLC1_9GAMM</name>
<dbReference type="SUPFAM" id="SSF103054">
    <property type="entry name" value="General secretion pathway protein M, EpsM"/>
    <property type="match status" value="1"/>
</dbReference>
<dbReference type="Pfam" id="PF04612">
    <property type="entry name" value="T2SSM"/>
    <property type="match status" value="1"/>
</dbReference>
<keyword evidence="9 10" id="KW-0472">Membrane</keyword>
<dbReference type="GO" id="GO:0005886">
    <property type="term" value="C:plasma membrane"/>
    <property type="evidence" value="ECO:0007669"/>
    <property type="project" value="UniProtKB-SubCell"/>
</dbReference>
<dbReference type="AlphaFoldDB" id="A0A0W0XLC1"/>
<comment type="caution">
    <text evidence="11">The sequence shown here is derived from an EMBL/GenBank/DDBJ whole genome shotgun (WGS) entry which is preliminary data.</text>
</comment>
<evidence type="ECO:0000313" key="11">
    <source>
        <dbReference type="EMBL" id="KTD45352.1"/>
    </source>
</evidence>
<protein>
    <submittedName>
        <fullName evidence="11">General secretion pathway protein</fullName>
    </submittedName>
</protein>
<gene>
    <name evidence="11" type="ORF">Lqui_2823</name>
</gene>
<dbReference type="OrthoDB" id="6624834at2"/>
<evidence type="ECO:0000256" key="8">
    <source>
        <dbReference type="ARBA" id="ARBA00022989"/>
    </source>
</evidence>
<dbReference type="EMBL" id="LNYS01000025">
    <property type="protein sequence ID" value="KTD45352.1"/>
    <property type="molecule type" value="Genomic_DNA"/>
</dbReference>
<accession>A0A0W0XLC1</accession>
<keyword evidence="12" id="KW-1185">Reference proteome</keyword>
<dbReference type="GO" id="GO:0015627">
    <property type="term" value="C:type II protein secretion system complex"/>
    <property type="evidence" value="ECO:0007669"/>
    <property type="project" value="InterPro"/>
</dbReference>
<evidence type="ECO:0000256" key="3">
    <source>
        <dbReference type="ARBA" id="ARBA00022448"/>
    </source>
</evidence>